<evidence type="ECO:0000256" key="1">
    <source>
        <dbReference type="SAM" id="MobiDB-lite"/>
    </source>
</evidence>
<organism evidence="2 3">
    <name type="scientific">Puccinia coronata f. sp. avenae</name>
    <dbReference type="NCBI Taxonomy" id="200324"/>
    <lineage>
        <taxon>Eukaryota</taxon>
        <taxon>Fungi</taxon>
        <taxon>Dikarya</taxon>
        <taxon>Basidiomycota</taxon>
        <taxon>Pucciniomycotina</taxon>
        <taxon>Pucciniomycetes</taxon>
        <taxon>Pucciniales</taxon>
        <taxon>Pucciniaceae</taxon>
        <taxon>Puccinia</taxon>
    </lineage>
</organism>
<evidence type="ECO:0000313" key="3">
    <source>
        <dbReference type="Proteomes" id="UP000235388"/>
    </source>
</evidence>
<evidence type="ECO:0000313" key="2">
    <source>
        <dbReference type="EMBL" id="PLW21956.1"/>
    </source>
</evidence>
<feature type="region of interest" description="Disordered" evidence="1">
    <location>
        <begin position="86"/>
        <end position="131"/>
    </location>
</feature>
<proteinExistence type="predicted"/>
<dbReference type="Proteomes" id="UP000235388">
    <property type="component" value="Unassembled WGS sequence"/>
</dbReference>
<protein>
    <submittedName>
        <fullName evidence="2">Uncharacterized protein</fullName>
    </submittedName>
</protein>
<sequence>MVLLQPITLCKEALLYQSIHQMDPAQPQPKVPPHLCLEHQKILHVWSTMNSLNLNPKKFLVAFLTNQHTKASTDVTFGTVGKTPSLKGLAKRTSSKGPLPEDLFRRTSSGGPLLEDLFRRTSSGGSLPEGR</sequence>
<dbReference type="AlphaFoldDB" id="A0A2N5T910"/>
<dbReference type="OrthoDB" id="8943665at2759"/>
<dbReference type="EMBL" id="PGCJ01000778">
    <property type="protein sequence ID" value="PLW21956.1"/>
    <property type="molecule type" value="Genomic_DNA"/>
</dbReference>
<keyword evidence="3" id="KW-1185">Reference proteome</keyword>
<accession>A0A2N5T910</accession>
<gene>
    <name evidence="2" type="ORF">PCANC_04422</name>
</gene>
<reference evidence="2 3" key="1">
    <citation type="submission" date="2017-11" db="EMBL/GenBank/DDBJ databases">
        <title>De novo assembly and phasing of dikaryotic genomes from two isolates of Puccinia coronata f. sp. avenae, the causal agent of oat crown rust.</title>
        <authorList>
            <person name="Miller M.E."/>
            <person name="Zhang Y."/>
            <person name="Omidvar V."/>
            <person name="Sperschneider J."/>
            <person name="Schwessinger B."/>
            <person name="Raley C."/>
            <person name="Palmer J.M."/>
            <person name="Garnica D."/>
            <person name="Upadhyaya N."/>
            <person name="Rathjen J."/>
            <person name="Taylor J.M."/>
            <person name="Park R.F."/>
            <person name="Dodds P.N."/>
            <person name="Hirsch C.D."/>
            <person name="Kianian S.F."/>
            <person name="Figueroa M."/>
        </authorList>
    </citation>
    <scope>NUCLEOTIDE SEQUENCE [LARGE SCALE GENOMIC DNA]</scope>
    <source>
        <strain evidence="2">12NC29</strain>
    </source>
</reference>
<comment type="caution">
    <text evidence="2">The sequence shown here is derived from an EMBL/GenBank/DDBJ whole genome shotgun (WGS) entry which is preliminary data.</text>
</comment>
<name>A0A2N5T910_9BASI</name>